<feature type="transmembrane region" description="Helical" evidence="5">
    <location>
        <begin position="167"/>
        <end position="186"/>
    </location>
</feature>
<feature type="domain" description="Major facilitator superfamily (MFS) profile" evidence="6">
    <location>
        <begin position="207"/>
        <end position="399"/>
    </location>
</feature>
<sequence>MSERRLSAFPTTALWLIFFVNGGVLASWAPRVPEVKDSLALSDSALGAALFGVAAGSVPALLGTGWLLRYVSTRTLCVGAGTVFAAALPAIAMTTSGGTLAAVLTLLGAASGCLDVAMNTAAIEFERTASRRPVISRLHGGYSLGVLAGATGGAVATRLSMSVTDHFIVVSVILVALVAIATPQLPHTTLAGRPAPERNAPSSPWQATLGLPVAIAALAVGCLLVEGMITDWSALLISRDFDAGYGLGSAVVVAFSIAMFCSRSAGDWLVSRIGRTAVLYLSAGLTAAACLVGLTAPSVTGAVIAIVVIGCGLGPVFPLAISMAADRHPEAVASAAAAVSAVGYVAYLAGPPAIGLIAEHVGLKAAVVGIGTLCALVMAVCTRQLQLGAQPQAFGCGRH</sequence>
<feature type="transmembrane region" description="Helical" evidence="5">
    <location>
        <begin position="45"/>
        <end position="68"/>
    </location>
</feature>
<name>A0A7L4YUU7_9ACTN</name>
<dbReference type="Proteomes" id="UP000463857">
    <property type="component" value="Chromosome"/>
</dbReference>
<evidence type="ECO:0000313" key="7">
    <source>
        <dbReference type="EMBL" id="QHC02127.1"/>
    </source>
</evidence>
<evidence type="ECO:0000256" key="3">
    <source>
        <dbReference type="ARBA" id="ARBA00022989"/>
    </source>
</evidence>
<dbReference type="InterPro" id="IPR036259">
    <property type="entry name" value="MFS_trans_sf"/>
</dbReference>
<reference evidence="7 8" key="1">
    <citation type="journal article" date="2018" name="Int. J. Syst. Evol. Microbiol.">
        <title>Epidermidibacterium keratini gen. nov., sp. nov., a member of the family Sporichthyaceae, isolated from keratin epidermis.</title>
        <authorList>
            <person name="Lee D.G."/>
            <person name="Trujillo M.E."/>
            <person name="Kang S."/>
            <person name="Nam J.J."/>
            <person name="Kim Y.J."/>
        </authorList>
    </citation>
    <scope>NUCLEOTIDE SEQUENCE [LARGE SCALE GENOMIC DNA]</scope>
    <source>
        <strain evidence="7 8">EPI-7</strain>
    </source>
</reference>
<dbReference type="Gene3D" id="1.20.1250.20">
    <property type="entry name" value="MFS general substrate transporter like domains"/>
    <property type="match status" value="1"/>
</dbReference>
<dbReference type="Pfam" id="PF07690">
    <property type="entry name" value="MFS_1"/>
    <property type="match status" value="1"/>
</dbReference>
<feature type="transmembrane region" description="Helical" evidence="5">
    <location>
        <begin position="277"/>
        <end position="296"/>
    </location>
</feature>
<accession>A0A7L4YUU7</accession>
<dbReference type="CDD" id="cd17393">
    <property type="entry name" value="MFS_MosC_like"/>
    <property type="match status" value="1"/>
</dbReference>
<evidence type="ECO:0000256" key="2">
    <source>
        <dbReference type="ARBA" id="ARBA00022692"/>
    </source>
</evidence>
<protein>
    <submittedName>
        <fullName evidence="7">MFS transporter</fullName>
    </submittedName>
</protein>
<dbReference type="RefSeq" id="WP_159547251.1">
    <property type="nucleotide sequence ID" value="NZ_CP047156.1"/>
</dbReference>
<dbReference type="InParanoid" id="A0A7L4YUU7"/>
<feature type="transmembrane region" description="Helical" evidence="5">
    <location>
        <begin position="142"/>
        <end position="161"/>
    </location>
</feature>
<dbReference type="EMBL" id="CP047156">
    <property type="protein sequence ID" value="QHC02127.1"/>
    <property type="molecule type" value="Genomic_DNA"/>
</dbReference>
<keyword evidence="4 5" id="KW-0472">Membrane</keyword>
<evidence type="ECO:0000256" key="5">
    <source>
        <dbReference type="SAM" id="Phobius"/>
    </source>
</evidence>
<evidence type="ECO:0000256" key="4">
    <source>
        <dbReference type="ARBA" id="ARBA00023136"/>
    </source>
</evidence>
<dbReference type="OrthoDB" id="151222at2"/>
<dbReference type="AlphaFoldDB" id="A0A7L4YUU7"/>
<keyword evidence="2 5" id="KW-0812">Transmembrane</keyword>
<keyword evidence="3 5" id="KW-1133">Transmembrane helix</keyword>
<feature type="transmembrane region" description="Helical" evidence="5">
    <location>
        <begin position="331"/>
        <end position="349"/>
    </location>
</feature>
<dbReference type="PROSITE" id="PS50850">
    <property type="entry name" value="MFS"/>
    <property type="match status" value="1"/>
</dbReference>
<dbReference type="SUPFAM" id="SSF103473">
    <property type="entry name" value="MFS general substrate transporter"/>
    <property type="match status" value="1"/>
</dbReference>
<feature type="transmembrane region" description="Helical" evidence="5">
    <location>
        <begin position="100"/>
        <end position="121"/>
    </location>
</feature>
<feature type="transmembrane region" description="Helical" evidence="5">
    <location>
        <begin position="244"/>
        <end position="265"/>
    </location>
</feature>
<feature type="transmembrane region" description="Helical" evidence="5">
    <location>
        <begin position="207"/>
        <end position="229"/>
    </location>
</feature>
<feature type="transmembrane region" description="Helical" evidence="5">
    <location>
        <begin position="302"/>
        <end position="324"/>
    </location>
</feature>
<evidence type="ECO:0000259" key="6">
    <source>
        <dbReference type="PROSITE" id="PS50850"/>
    </source>
</evidence>
<dbReference type="PANTHER" id="PTHR23514:SF13">
    <property type="entry name" value="INNER MEMBRANE PROTEIN YBJJ"/>
    <property type="match status" value="1"/>
</dbReference>
<organism evidence="7 8">
    <name type="scientific">Epidermidibacterium keratini</name>
    <dbReference type="NCBI Taxonomy" id="1891644"/>
    <lineage>
        <taxon>Bacteria</taxon>
        <taxon>Bacillati</taxon>
        <taxon>Actinomycetota</taxon>
        <taxon>Actinomycetes</taxon>
        <taxon>Sporichthyales</taxon>
        <taxon>Sporichthyaceae</taxon>
        <taxon>Epidermidibacterium</taxon>
    </lineage>
</organism>
<evidence type="ECO:0000256" key="1">
    <source>
        <dbReference type="ARBA" id="ARBA00004651"/>
    </source>
</evidence>
<dbReference type="KEGG" id="eke:EK0264_18860"/>
<dbReference type="PANTHER" id="PTHR23514">
    <property type="entry name" value="BYPASS OF STOP CODON PROTEIN 6"/>
    <property type="match status" value="1"/>
</dbReference>
<evidence type="ECO:0000313" key="8">
    <source>
        <dbReference type="Proteomes" id="UP000463857"/>
    </source>
</evidence>
<gene>
    <name evidence="7" type="ORF">EK0264_18860</name>
</gene>
<dbReference type="InterPro" id="IPR051788">
    <property type="entry name" value="MFS_Transporter"/>
</dbReference>
<keyword evidence="8" id="KW-1185">Reference proteome</keyword>
<feature type="transmembrane region" description="Helical" evidence="5">
    <location>
        <begin position="75"/>
        <end position="94"/>
    </location>
</feature>
<proteinExistence type="predicted"/>
<feature type="transmembrane region" description="Helical" evidence="5">
    <location>
        <begin position="361"/>
        <end position="381"/>
    </location>
</feature>
<dbReference type="InterPro" id="IPR020846">
    <property type="entry name" value="MFS_dom"/>
</dbReference>
<dbReference type="GO" id="GO:0022857">
    <property type="term" value="F:transmembrane transporter activity"/>
    <property type="evidence" value="ECO:0007669"/>
    <property type="project" value="InterPro"/>
</dbReference>
<comment type="subcellular location">
    <subcellularLocation>
        <location evidence="1">Cell membrane</location>
        <topology evidence="1">Multi-pass membrane protein</topology>
    </subcellularLocation>
</comment>
<dbReference type="GO" id="GO:0005886">
    <property type="term" value="C:plasma membrane"/>
    <property type="evidence" value="ECO:0007669"/>
    <property type="project" value="UniProtKB-SubCell"/>
</dbReference>
<dbReference type="InterPro" id="IPR011701">
    <property type="entry name" value="MFS"/>
</dbReference>